<sequence length="219" mass="24568">MVSSSNSKKDLSYLTDLPGASEKLQIFNADLVLPESFDKAIQGCIRVFHVAHPIDFEDKEPEEVKTQRAINANLGILKACFKSKTIKRVIYTSSAFTIMFNEKGLDVLDESHWSDAALEFAEKHGLDRITVIPTIINGPFICPCVPSSVNVAMVMMHVDLTIDKMFEFLSAKYPVCPIPTPDSFKEIECTSRSNLSSKKVLDTRFKYKYGLKEMYNGAI</sequence>
<comment type="caution">
    <text evidence="1">The sequence shown here is derived from an EMBL/GenBank/DDBJ whole genome shotgun (WGS) entry which is preliminary data.</text>
</comment>
<proteinExistence type="predicted"/>
<name>A0ACC0II37_9ERIC</name>
<dbReference type="Proteomes" id="UP001060215">
    <property type="component" value="Chromosome 3"/>
</dbReference>
<evidence type="ECO:0000313" key="1">
    <source>
        <dbReference type="EMBL" id="KAI8025072.1"/>
    </source>
</evidence>
<protein>
    <submittedName>
        <fullName evidence="1">Uncharacterized protein</fullName>
    </submittedName>
</protein>
<organism evidence="1 2">
    <name type="scientific">Camellia lanceoleosa</name>
    <dbReference type="NCBI Taxonomy" id="1840588"/>
    <lineage>
        <taxon>Eukaryota</taxon>
        <taxon>Viridiplantae</taxon>
        <taxon>Streptophyta</taxon>
        <taxon>Embryophyta</taxon>
        <taxon>Tracheophyta</taxon>
        <taxon>Spermatophyta</taxon>
        <taxon>Magnoliopsida</taxon>
        <taxon>eudicotyledons</taxon>
        <taxon>Gunneridae</taxon>
        <taxon>Pentapetalae</taxon>
        <taxon>asterids</taxon>
        <taxon>Ericales</taxon>
        <taxon>Theaceae</taxon>
        <taxon>Camellia</taxon>
    </lineage>
</organism>
<reference evidence="1 2" key="1">
    <citation type="journal article" date="2022" name="Plant J.">
        <title>Chromosome-level genome of Camellia lanceoleosa provides a valuable resource for understanding genome evolution and self-incompatibility.</title>
        <authorList>
            <person name="Gong W."/>
            <person name="Xiao S."/>
            <person name="Wang L."/>
            <person name="Liao Z."/>
            <person name="Chang Y."/>
            <person name="Mo W."/>
            <person name="Hu G."/>
            <person name="Li W."/>
            <person name="Zhao G."/>
            <person name="Zhu H."/>
            <person name="Hu X."/>
            <person name="Ji K."/>
            <person name="Xiang X."/>
            <person name="Song Q."/>
            <person name="Yuan D."/>
            <person name="Jin S."/>
            <person name="Zhang L."/>
        </authorList>
    </citation>
    <scope>NUCLEOTIDE SEQUENCE [LARGE SCALE GENOMIC DNA]</scope>
    <source>
        <strain evidence="1">SQ_2022a</strain>
    </source>
</reference>
<dbReference type="EMBL" id="CM045760">
    <property type="protein sequence ID" value="KAI8025072.1"/>
    <property type="molecule type" value="Genomic_DNA"/>
</dbReference>
<keyword evidence="2" id="KW-1185">Reference proteome</keyword>
<accession>A0ACC0II37</accession>
<evidence type="ECO:0000313" key="2">
    <source>
        <dbReference type="Proteomes" id="UP001060215"/>
    </source>
</evidence>
<gene>
    <name evidence="1" type="ORF">LOK49_LG02G00602</name>
</gene>